<dbReference type="STRING" id="1314785.A0A165DZB9"/>
<dbReference type="GO" id="GO:0006357">
    <property type="term" value="P:regulation of transcription by RNA polymerase II"/>
    <property type="evidence" value="ECO:0007669"/>
    <property type="project" value="InterPro"/>
</dbReference>
<dbReference type="InterPro" id="IPR014801">
    <property type="entry name" value="Mediator_Med5_fun"/>
</dbReference>
<evidence type="ECO:0000256" key="3">
    <source>
        <dbReference type="ARBA" id="ARBA00020628"/>
    </source>
</evidence>
<dbReference type="PANTHER" id="PTHR35784">
    <property type="entry name" value="MEDIATOR OF RNA POLYMERASE II TRANSCRIPTION SUBUNIT 5"/>
    <property type="match status" value="1"/>
</dbReference>
<evidence type="ECO:0000256" key="5">
    <source>
        <dbReference type="ARBA" id="ARBA00023159"/>
    </source>
</evidence>
<dbReference type="Pfam" id="PF08689">
    <property type="entry name" value="Med5"/>
    <property type="match status" value="1"/>
</dbReference>
<keyword evidence="11" id="KW-1185">Reference proteome</keyword>
<keyword evidence="5 9" id="KW-0010">Activator</keyword>
<evidence type="ECO:0000256" key="7">
    <source>
        <dbReference type="ARBA" id="ARBA00023242"/>
    </source>
</evidence>
<name>A0A165DZB9_9APHY</name>
<proteinExistence type="inferred from homology"/>
<comment type="subcellular location">
    <subcellularLocation>
        <location evidence="1 9">Nucleus</location>
    </subcellularLocation>
</comment>
<accession>A0A165DZB9</accession>
<dbReference type="Proteomes" id="UP000076871">
    <property type="component" value="Unassembled WGS sequence"/>
</dbReference>
<comment type="function">
    <text evidence="9">Component of the Mediator complex, a coactivator involved in the regulated transcription of nearly all RNA polymerase II-dependent genes. Mediator functions as a bridge to convey information from gene-specific regulatory proteins to the basal RNA polymerase II transcription machinery. Mediator is recruited to promoters by direct interactions with regulatory proteins and serves as a scaffold for the assembly of a functional preinitiation complex with RNA polymerase II and the general transcription factors.</text>
</comment>
<keyword evidence="7 9" id="KW-0539">Nucleus</keyword>
<dbReference type="InParanoid" id="A0A165DZB9"/>
<dbReference type="PANTHER" id="PTHR35784:SF1">
    <property type="entry name" value="MEDIATOR OF RNA POLYMERASE II TRANSCRIPTION SUBUNIT 5"/>
    <property type="match status" value="1"/>
</dbReference>
<reference evidence="10 11" key="1">
    <citation type="journal article" date="2016" name="Mol. Biol. Evol.">
        <title>Comparative Genomics of Early-Diverging Mushroom-Forming Fungi Provides Insights into the Origins of Lignocellulose Decay Capabilities.</title>
        <authorList>
            <person name="Nagy L.G."/>
            <person name="Riley R."/>
            <person name="Tritt A."/>
            <person name="Adam C."/>
            <person name="Daum C."/>
            <person name="Floudas D."/>
            <person name="Sun H."/>
            <person name="Yadav J.S."/>
            <person name="Pangilinan J."/>
            <person name="Larsson K.H."/>
            <person name="Matsuura K."/>
            <person name="Barry K."/>
            <person name="Labutti K."/>
            <person name="Kuo R."/>
            <person name="Ohm R.A."/>
            <person name="Bhattacharya S.S."/>
            <person name="Shirouzu T."/>
            <person name="Yoshinaga Y."/>
            <person name="Martin F.M."/>
            <person name="Grigoriev I.V."/>
            <person name="Hibbett D.S."/>
        </authorList>
    </citation>
    <scope>NUCLEOTIDE SEQUENCE [LARGE SCALE GENOMIC DNA]</scope>
    <source>
        <strain evidence="10 11">93-53</strain>
    </source>
</reference>
<evidence type="ECO:0000256" key="9">
    <source>
        <dbReference type="RuleBase" id="RU364142"/>
    </source>
</evidence>
<keyword evidence="6 9" id="KW-0804">Transcription</keyword>
<dbReference type="GO" id="GO:0016592">
    <property type="term" value="C:mediator complex"/>
    <property type="evidence" value="ECO:0007669"/>
    <property type="project" value="InterPro"/>
</dbReference>
<organism evidence="10 11">
    <name type="scientific">Laetiporus sulphureus 93-53</name>
    <dbReference type="NCBI Taxonomy" id="1314785"/>
    <lineage>
        <taxon>Eukaryota</taxon>
        <taxon>Fungi</taxon>
        <taxon>Dikarya</taxon>
        <taxon>Basidiomycota</taxon>
        <taxon>Agaricomycotina</taxon>
        <taxon>Agaricomycetes</taxon>
        <taxon>Polyporales</taxon>
        <taxon>Laetiporus</taxon>
    </lineage>
</organism>
<sequence length="957" mass="104558">MSLSELTRNSFQSGVSAKKWVNLCKLFLTNNNIHAASDDIQSSISNSVLILFHNYPGDPGLQAYLKYAIQDGLLSLAKFVSTFLSAARSLELHNAATLDMLCRVALDSHYESGIPPIGSLVAYSESAMEVMGTVQDAMALIRTAHSLPMSHFHQLTTSASELLVLLLSCAVDVSQVSTAQASMLFMDAADLLQTVRLAPAVYQKLESFVGSIHKVLVDGEKAAREEQIMQTLHLATGKSSLDVGPETDPVTLGLMFHSIITARAHAFGAGDSKNMTALLLAWVRWSSWSPAVFYSQLLLSAITCLAEQQAIGAPHSTALLWRSFVIGRLPFLLSMLQKVAESTGSAETDWQPAFKLALTTVLRRSDVIEKCDANQHFGHDMGVSKATTPRPFVLEFLHQSQSAGLIDSSYAATLHPELLNDFRSRLETEAQDAGMNMKSYFETKLAADTNIDDASALLERMCADPCSHAVFAHVVEKRVRALVGTLDVEPLSFLCKAFYRCEAALDILSLHIRISDFVACILAFIEDYDCETVGDPQTAVSHLGEVVLFVQETIARFDLTRTEFVLDERRLSLDIYKTAARVRPMTALNAEETNAFHAWYKALFDTSSEGIEDTILRNTRPRTLLRITATLFAHAITMCARRRIDKDVLNNGISYFLGVLLNWTLSGIVKSLLVIVQHEGLDPSLHLEVLQTLVLSTLCPRTVIRLSASSLLRAFPAHKQERAKIPALDTAPIRRVALESLNLPVEESNRTSLSLGSQNSSWTDVTAQAISTVLSAAQAGKAHGLDVDRALVVTSPTTFLHLLWTECMKNMNMGSIEAAKRVATFVLVMPRRPRSPPLLPIFLHGLLPGLVAAVDTHNTADFQSPADAHNPAQQAMTVELIGAIVSSALTAALHLEWALHTACDEQRPVLGHSATAMARRLGSDLRNKSHGPTSAILVQRLASSPSFMTNFPTFMAA</sequence>
<comment type="similarity">
    <text evidence="2 9">Belongs to the Mediator complex subunit 5 family.</text>
</comment>
<gene>
    <name evidence="9" type="primary">MED5</name>
    <name evidence="10" type="ORF">LAESUDRAFT_726512</name>
</gene>
<evidence type="ECO:0000313" key="11">
    <source>
        <dbReference type="Proteomes" id="UP000076871"/>
    </source>
</evidence>
<evidence type="ECO:0000256" key="2">
    <source>
        <dbReference type="ARBA" id="ARBA00008782"/>
    </source>
</evidence>
<comment type="subunit">
    <text evidence="9">Component of the Mediator complex.</text>
</comment>
<evidence type="ECO:0000256" key="8">
    <source>
        <dbReference type="ARBA" id="ARBA00031256"/>
    </source>
</evidence>
<dbReference type="OrthoDB" id="5549158at2759"/>
<keyword evidence="4 9" id="KW-0805">Transcription regulation</keyword>
<protein>
    <recommendedName>
        <fullName evidence="3 9">Mediator of RNA polymerase II transcription subunit 5</fullName>
    </recommendedName>
    <alternativeName>
        <fullName evidence="8 9">Mediator complex subunit 5</fullName>
    </alternativeName>
</protein>
<dbReference type="AlphaFoldDB" id="A0A165DZB9"/>
<evidence type="ECO:0000256" key="1">
    <source>
        <dbReference type="ARBA" id="ARBA00004123"/>
    </source>
</evidence>
<dbReference type="EMBL" id="KV427627">
    <property type="protein sequence ID" value="KZT05944.1"/>
    <property type="molecule type" value="Genomic_DNA"/>
</dbReference>
<evidence type="ECO:0000256" key="6">
    <source>
        <dbReference type="ARBA" id="ARBA00023163"/>
    </source>
</evidence>
<dbReference type="GO" id="GO:0003712">
    <property type="term" value="F:transcription coregulator activity"/>
    <property type="evidence" value="ECO:0007669"/>
    <property type="project" value="InterPro"/>
</dbReference>
<evidence type="ECO:0000256" key="4">
    <source>
        <dbReference type="ARBA" id="ARBA00023015"/>
    </source>
</evidence>
<evidence type="ECO:0000313" key="10">
    <source>
        <dbReference type="EMBL" id="KZT05944.1"/>
    </source>
</evidence>